<keyword evidence="10" id="KW-1185">Reference proteome</keyword>
<evidence type="ECO:0000256" key="7">
    <source>
        <dbReference type="SAM" id="Phobius"/>
    </source>
</evidence>
<feature type="transmembrane region" description="Helical" evidence="7">
    <location>
        <begin position="301"/>
        <end position="322"/>
    </location>
</feature>
<feature type="transmembrane region" description="Helical" evidence="7">
    <location>
        <begin position="425"/>
        <end position="443"/>
    </location>
</feature>
<evidence type="ECO:0000256" key="3">
    <source>
        <dbReference type="ARBA" id="ARBA00022475"/>
    </source>
</evidence>
<comment type="caution">
    <text evidence="9">The sequence shown here is derived from an EMBL/GenBank/DDBJ whole genome shotgun (WGS) entry which is preliminary data.</text>
</comment>
<proteinExistence type="predicted"/>
<evidence type="ECO:0000256" key="6">
    <source>
        <dbReference type="ARBA" id="ARBA00023136"/>
    </source>
</evidence>
<feature type="transmembrane region" description="Helical" evidence="7">
    <location>
        <begin position="56"/>
        <end position="78"/>
    </location>
</feature>
<dbReference type="PANTHER" id="PTHR23517">
    <property type="entry name" value="RESISTANCE PROTEIN MDTM, PUTATIVE-RELATED-RELATED"/>
    <property type="match status" value="1"/>
</dbReference>
<dbReference type="SUPFAM" id="SSF103473">
    <property type="entry name" value="MFS general substrate transporter"/>
    <property type="match status" value="1"/>
</dbReference>
<feature type="transmembrane region" description="Helical" evidence="7">
    <location>
        <begin position="113"/>
        <end position="134"/>
    </location>
</feature>
<name>X6M1P9_RETFI</name>
<keyword evidence="5 7" id="KW-1133">Transmembrane helix</keyword>
<evidence type="ECO:0000256" key="1">
    <source>
        <dbReference type="ARBA" id="ARBA00004651"/>
    </source>
</evidence>
<dbReference type="PRINTS" id="PR01035">
    <property type="entry name" value="TCRTETA"/>
</dbReference>
<gene>
    <name evidence="9" type="ORF">RFI_29302</name>
</gene>
<dbReference type="CDD" id="cd17325">
    <property type="entry name" value="MFS_MdtG_SLC18_like"/>
    <property type="match status" value="1"/>
</dbReference>
<dbReference type="InterPro" id="IPR050171">
    <property type="entry name" value="MFS_Transporters"/>
</dbReference>
<feature type="transmembrane region" description="Helical" evidence="7">
    <location>
        <begin position="266"/>
        <end position="289"/>
    </location>
</feature>
<keyword evidence="3" id="KW-1003">Cell membrane</keyword>
<dbReference type="GO" id="GO:0022857">
    <property type="term" value="F:transmembrane transporter activity"/>
    <property type="evidence" value="ECO:0007669"/>
    <property type="project" value="InterPro"/>
</dbReference>
<sequence length="447" mass="48621">MLSRAIHVSIRQPYVFSKRLTSVGPWLSPVTGKRQLTSDENTGVDKRTYPIAFQSLLMGMAMGVSAPVMPVFASAIGINTLEYGMMTSMMGWTRLIMNVPAAWATDHFGRKPLLISGPLIATIAMTGTATANSYSQMMLWRLMLGMGESFQMSGAQTSLTDLSTAKNRARTIAPMQMCWSAGMALGPILGGYLGDYLSSRQTLGVAGLIISMAAFSNWKWCVETKSIVINNSNQNKHKTTTTTTLQIIGQWLHDCKPLLQNANIRAAIYLQFLLSFMSSGIIFTVMPMYAVNELALTSSKLGMIFGGMAFINVILSQPMAWLNDKIDRKSIVLPSIFLLSIPVCALPFLHTFQQLALSSFFWSVARCALRTTPIAYVADQCQHQSTLLPLSQSRALALLRSAGDVGTILGAGACGALAHFYSFELASTCTVICLVLGGCNFAWKPAR</sequence>
<dbReference type="PROSITE" id="PS50850">
    <property type="entry name" value="MFS"/>
    <property type="match status" value="1"/>
</dbReference>
<evidence type="ECO:0000259" key="8">
    <source>
        <dbReference type="PROSITE" id="PS50850"/>
    </source>
</evidence>
<dbReference type="InterPro" id="IPR020846">
    <property type="entry name" value="MFS_dom"/>
</dbReference>
<keyword evidence="4 7" id="KW-0812">Transmembrane</keyword>
<dbReference type="OrthoDB" id="419616at2759"/>
<dbReference type="Pfam" id="PF07690">
    <property type="entry name" value="MFS_1"/>
    <property type="match status" value="2"/>
</dbReference>
<keyword evidence="2" id="KW-0813">Transport</keyword>
<dbReference type="EMBL" id="ASPP01025363">
    <property type="protein sequence ID" value="ETO08088.1"/>
    <property type="molecule type" value="Genomic_DNA"/>
</dbReference>
<dbReference type="InterPro" id="IPR011701">
    <property type="entry name" value="MFS"/>
</dbReference>
<feature type="domain" description="Major facilitator superfamily (MFS) profile" evidence="8">
    <location>
        <begin position="47"/>
        <end position="447"/>
    </location>
</feature>
<protein>
    <submittedName>
        <fullName evidence="9">Tetracycline resistance protein, class A</fullName>
    </submittedName>
</protein>
<evidence type="ECO:0000313" key="9">
    <source>
        <dbReference type="EMBL" id="ETO08088.1"/>
    </source>
</evidence>
<reference evidence="9 10" key="1">
    <citation type="journal article" date="2013" name="Curr. Biol.">
        <title>The Genome of the Foraminiferan Reticulomyxa filosa.</title>
        <authorList>
            <person name="Glockner G."/>
            <person name="Hulsmann N."/>
            <person name="Schleicher M."/>
            <person name="Noegel A.A."/>
            <person name="Eichinger L."/>
            <person name="Gallinger C."/>
            <person name="Pawlowski J."/>
            <person name="Sierra R."/>
            <person name="Euteneuer U."/>
            <person name="Pillet L."/>
            <person name="Moustafa A."/>
            <person name="Platzer M."/>
            <person name="Groth M."/>
            <person name="Szafranski K."/>
            <person name="Schliwa M."/>
        </authorList>
    </citation>
    <scope>NUCLEOTIDE SEQUENCE [LARGE SCALE GENOMIC DNA]</scope>
</reference>
<keyword evidence="6 7" id="KW-0472">Membrane</keyword>
<evidence type="ECO:0000313" key="10">
    <source>
        <dbReference type="Proteomes" id="UP000023152"/>
    </source>
</evidence>
<dbReference type="InterPro" id="IPR036259">
    <property type="entry name" value="MFS_trans_sf"/>
</dbReference>
<organism evidence="9 10">
    <name type="scientific">Reticulomyxa filosa</name>
    <dbReference type="NCBI Taxonomy" id="46433"/>
    <lineage>
        <taxon>Eukaryota</taxon>
        <taxon>Sar</taxon>
        <taxon>Rhizaria</taxon>
        <taxon>Retaria</taxon>
        <taxon>Foraminifera</taxon>
        <taxon>Monothalamids</taxon>
        <taxon>Reticulomyxidae</taxon>
        <taxon>Reticulomyxa</taxon>
    </lineage>
</organism>
<evidence type="ECO:0000256" key="2">
    <source>
        <dbReference type="ARBA" id="ARBA00022448"/>
    </source>
</evidence>
<dbReference type="GO" id="GO:0005886">
    <property type="term" value="C:plasma membrane"/>
    <property type="evidence" value="ECO:0007669"/>
    <property type="project" value="UniProtKB-SubCell"/>
</dbReference>
<dbReference type="Gene3D" id="1.20.1250.20">
    <property type="entry name" value="MFS general substrate transporter like domains"/>
    <property type="match status" value="2"/>
</dbReference>
<feature type="transmembrane region" description="Helical" evidence="7">
    <location>
        <begin position="331"/>
        <end position="352"/>
    </location>
</feature>
<dbReference type="PANTHER" id="PTHR23517:SF3">
    <property type="entry name" value="INTEGRAL MEMBRANE TRANSPORT PROTEIN"/>
    <property type="match status" value="1"/>
</dbReference>
<accession>X6M1P9</accession>
<evidence type="ECO:0000256" key="4">
    <source>
        <dbReference type="ARBA" id="ARBA00022692"/>
    </source>
</evidence>
<dbReference type="AlphaFoldDB" id="X6M1P9"/>
<comment type="subcellular location">
    <subcellularLocation>
        <location evidence="1">Cell membrane</location>
        <topology evidence="1">Multi-pass membrane protein</topology>
    </subcellularLocation>
</comment>
<dbReference type="InterPro" id="IPR001958">
    <property type="entry name" value="Tet-R_TetA/multi-R_MdtG-like"/>
</dbReference>
<dbReference type="OMA" id="WIQLSAC"/>
<dbReference type="Proteomes" id="UP000023152">
    <property type="component" value="Unassembled WGS sequence"/>
</dbReference>
<evidence type="ECO:0000256" key="5">
    <source>
        <dbReference type="ARBA" id="ARBA00022989"/>
    </source>
</evidence>